<organism evidence="1">
    <name type="scientific">Siphoviridae sp. ctNDP2</name>
    <dbReference type="NCBI Taxonomy" id="2826265"/>
    <lineage>
        <taxon>Viruses</taxon>
        <taxon>Duplodnaviria</taxon>
        <taxon>Heunggongvirae</taxon>
        <taxon>Uroviricota</taxon>
        <taxon>Caudoviricetes</taxon>
    </lineage>
</organism>
<accession>A0A8S5NEA2</accession>
<evidence type="ECO:0000313" key="1">
    <source>
        <dbReference type="EMBL" id="DAD93030.1"/>
    </source>
</evidence>
<proteinExistence type="predicted"/>
<name>A0A8S5NEA2_9CAUD</name>
<protein>
    <submittedName>
        <fullName evidence="1">Uncharacterized protein</fullName>
    </submittedName>
</protein>
<sequence length="354" mass="39843">MITVINQPISPIFTSELDAFSFKVSGEYAVVTITCGDEEVLSENYYPVSGKVTIHDLGTLIADYVRQTVVADCTIKITEHTGDSDTDSWTGRFTAHYATVDINMSCEAFLNTFFLTLLDGYKLTRLGHREYLHAAGADSTVPIVVAQYFDGSHTVNTATFGAEDVPTHTDKGVTTFDVSPDRFYDESKGSLFAYTVSVGKREQEFRIDHTQAVADPVLLFTNSFGCQEIFYCLGKKKIAPTFERKQAVIEGKKINYSVRETRTFEGDTGIIPPSMTHFAEDLLRSDEVYLFRDYAQDKEITFTDSKSERTNEDDDLAEFTFSYQYAQRVQNVIFRTVSSTSGRIFDDSFDDTFN</sequence>
<reference evidence="1" key="1">
    <citation type="journal article" date="2021" name="Proc. Natl. Acad. Sci. U.S.A.">
        <title>A Catalog of Tens of Thousands of Viruses from Human Metagenomes Reveals Hidden Associations with Chronic Diseases.</title>
        <authorList>
            <person name="Tisza M.J."/>
            <person name="Buck C.B."/>
        </authorList>
    </citation>
    <scope>NUCLEOTIDE SEQUENCE</scope>
    <source>
        <strain evidence="1">CtNDP2</strain>
    </source>
</reference>
<dbReference type="EMBL" id="BK015150">
    <property type="protein sequence ID" value="DAD93030.1"/>
    <property type="molecule type" value="Genomic_DNA"/>
</dbReference>